<dbReference type="CDD" id="cd14791">
    <property type="entry name" value="GH36"/>
    <property type="match status" value="1"/>
</dbReference>
<dbReference type="GO" id="GO:0016052">
    <property type="term" value="P:carbohydrate catabolic process"/>
    <property type="evidence" value="ECO:0007669"/>
    <property type="project" value="InterPro"/>
</dbReference>
<name>A0A0F9AY54_9ZZZZ</name>
<dbReference type="PANTHER" id="PTHR43053:SF3">
    <property type="entry name" value="ALPHA-GALACTOSIDASE C-RELATED"/>
    <property type="match status" value="1"/>
</dbReference>
<reference evidence="3" key="1">
    <citation type="journal article" date="2015" name="Nature">
        <title>Complex archaea that bridge the gap between prokaryotes and eukaryotes.</title>
        <authorList>
            <person name="Spang A."/>
            <person name="Saw J.H."/>
            <person name="Jorgensen S.L."/>
            <person name="Zaremba-Niedzwiedzka K."/>
            <person name="Martijn J."/>
            <person name="Lind A.E."/>
            <person name="van Eijk R."/>
            <person name="Schleper C."/>
            <person name="Guy L."/>
            <person name="Ettema T.J."/>
        </authorList>
    </citation>
    <scope>NUCLEOTIDE SEQUENCE</scope>
</reference>
<dbReference type="PANTHER" id="PTHR43053">
    <property type="entry name" value="GLYCOSIDASE FAMILY 31"/>
    <property type="match status" value="1"/>
</dbReference>
<dbReference type="Pfam" id="PF02065">
    <property type="entry name" value="Melibiase"/>
    <property type="match status" value="1"/>
</dbReference>
<dbReference type="InterPro" id="IPR013785">
    <property type="entry name" value="Aldolase_TIM"/>
</dbReference>
<dbReference type="GO" id="GO:0004557">
    <property type="term" value="F:alpha-galactosidase activity"/>
    <property type="evidence" value="ECO:0007669"/>
    <property type="project" value="InterPro"/>
</dbReference>
<evidence type="ECO:0000256" key="2">
    <source>
        <dbReference type="ARBA" id="ARBA00023295"/>
    </source>
</evidence>
<feature type="non-terminal residue" evidence="3">
    <location>
        <position position="395"/>
    </location>
</feature>
<organism evidence="3">
    <name type="scientific">marine sediment metagenome</name>
    <dbReference type="NCBI Taxonomy" id="412755"/>
    <lineage>
        <taxon>unclassified sequences</taxon>
        <taxon>metagenomes</taxon>
        <taxon>ecological metagenomes</taxon>
    </lineage>
</organism>
<gene>
    <name evidence="3" type="ORF">LCGC14_2855190</name>
</gene>
<proteinExistence type="predicted"/>
<feature type="non-terminal residue" evidence="3">
    <location>
        <position position="1"/>
    </location>
</feature>
<evidence type="ECO:0000256" key="1">
    <source>
        <dbReference type="ARBA" id="ARBA00022801"/>
    </source>
</evidence>
<evidence type="ECO:0000313" key="3">
    <source>
        <dbReference type="EMBL" id="KKK77281.1"/>
    </source>
</evidence>
<dbReference type="Gene3D" id="3.20.20.70">
    <property type="entry name" value="Aldolase class I"/>
    <property type="match status" value="1"/>
</dbReference>
<sequence>PPLDAPTLYCSWYWYGLNYTEEYLLRDLQALKNLAFRKPFDVFLIDESWGIQLWGDFMPNKRFPSGMKFAADKIKESGYIPGIWTPPFLVSPTSDLVRNHPEWVLKTSLGENHTFRMNDKEHWIIDPTYPGVLEHLEESFRKLSEDWGFMYFKFDFMRAVFLDGDYSFYDPHVNRLEAYRMGLEAIRRGVGSDAYISVCGGHYGGSLGIANSQRSGSDVVSFWDAKEVPKFRQNILRTWMNRLWQVDPDAMMVRRNDIPEFEGSHAKLSLGQFTDNEARVNALNQYIGGGLVTFTENYESLDADRLELYKHIIPSVNSSSFPIDWNDPVLPSIMVTRVEPLCQDIENWNTIALVNWTDQVKTISFTLDEQALKSLPGDDFLLFEFFSQEVKGLYK</sequence>
<accession>A0A0F9AY54</accession>
<dbReference type="InterPro" id="IPR002252">
    <property type="entry name" value="Glyco_hydro_36"/>
</dbReference>
<protein>
    <recommendedName>
        <fullName evidence="4">Alpha-galactosidase</fullName>
    </recommendedName>
</protein>
<dbReference type="SUPFAM" id="SSF51445">
    <property type="entry name" value="(Trans)glycosidases"/>
    <property type="match status" value="1"/>
</dbReference>
<keyword evidence="2" id="KW-0326">Glycosidase</keyword>
<dbReference type="AlphaFoldDB" id="A0A0F9AY54"/>
<dbReference type="InterPro" id="IPR050985">
    <property type="entry name" value="Alpha-glycosidase_related"/>
</dbReference>
<dbReference type="EMBL" id="LAZR01055026">
    <property type="protein sequence ID" value="KKK77281.1"/>
    <property type="molecule type" value="Genomic_DNA"/>
</dbReference>
<comment type="caution">
    <text evidence="3">The sequence shown here is derived from an EMBL/GenBank/DDBJ whole genome shotgun (WGS) entry which is preliminary data.</text>
</comment>
<evidence type="ECO:0008006" key="4">
    <source>
        <dbReference type="Google" id="ProtNLM"/>
    </source>
</evidence>
<keyword evidence="1" id="KW-0378">Hydrolase</keyword>
<dbReference type="InterPro" id="IPR017853">
    <property type="entry name" value="GH"/>
</dbReference>